<sequence>MVVLSDLKWHHLADCRLPKQQSSQLNSTNPFIISVAITIQHRIGGVMVHTYRIQEASQAAQCTPTTSAL</sequence>
<reference evidence="2" key="2">
    <citation type="journal article" date="2019" name="Mol. Plant Microbe Interact.">
        <title>Genome sequence resources for four phytopathogenic fungi from the Colletotrichum orbiculare species complex.</title>
        <authorList>
            <person name="Gan P."/>
            <person name="Tsushima A."/>
            <person name="Narusaka M."/>
            <person name="Narusaka Y."/>
            <person name="Takano Y."/>
            <person name="Kubo Y."/>
            <person name="Shirasu K."/>
        </authorList>
    </citation>
    <scope>GENOME REANNOTATION</scope>
    <source>
        <strain evidence="2">104-T / ATCC 96160 / CBS 514.97 / LARS 414 / MAFF 240422</strain>
    </source>
</reference>
<dbReference type="AlphaFoldDB" id="A0A484G5P7"/>
<name>A0A484G5P7_COLOR</name>
<dbReference type="Proteomes" id="UP000014480">
    <property type="component" value="Unassembled WGS sequence"/>
</dbReference>
<evidence type="ECO:0000313" key="1">
    <source>
        <dbReference type="EMBL" id="TDZ25154.1"/>
    </source>
</evidence>
<organism evidence="1 2">
    <name type="scientific">Colletotrichum orbiculare (strain 104-T / ATCC 96160 / CBS 514.97 / LARS 414 / MAFF 240422)</name>
    <name type="common">Cucumber anthracnose fungus</name>
    <name type="synonym">Colletotrichum lagenarium</name>
    <dbReference type="NCBI Taxonomy" id="1213857"/>
    <lineage>
        <taxon>Eukaryota</taxon>
        <taxon>Fungi</taxon>
        <taxon>Dikarya</taxon>
        <taxon>Ascomycota</taxon>
        <taxon>Pezizomycotina</taxon>
        <taxon>Sordariomycetes</taxon>
        <taxon>Hypocreomycetidae</taxon>
        <taxon>Glomerellales</taxon>
        <taxon>Glomerellaceae</taxon>
        <taxon>Colletotrichum</taxon>
        <taxon>Colletotrichum orbiculare species complex</taxon>
    </lineage>
</organism>
<protein>
    <submittedName>
        <fullName evidence="1">Uncharacterized protein</fullName>
    </submittedName>
</protein>
<evidence type="ECO:0000313" key="2">
    <source>
        <dbReference type="Proteomes" id="UP000014480"/>
    </source>
</evidence>
<accession>A0A484G5P7</accession>
<reference evidence="2" key="1">
    <citation type="journal article" date="2013" name="New Phytol.">
        <title>Comparative genomic and transcriptomic analyses reveal the hemibiotrophic stage shift of Colletotrichum fungi.</title>
        <authorList>
            <person name="Gan P."/>
            <person name="Ikeda K."/>
            <person name="Irieda H."/>
            <person name="Narusaka M."/>
            <person name="O'Connell R.J."/>
            <person name="Narusaka Y."/>
            <person name="Takano Y."/>
            <person name="Kubo Y."/>
            <person name="Shirasu K."/>
        </authorList>
    </citation>
    <scope>NUCLEOTIDE SEQUENCE [LARGE SCALE GENOMIC DNA]</scope>
    <source>
        <strain evidence="2">104-T / ATCC 96160 / CBS 514.97 / LARS 414 / MAFF 240422</strain>
    </source>
</reference>
<keyword evidence="2" id="KW-1185">Reference proteome</keyword>
<dbReference type="EMBL" id="AMCV02000002">
    <property type="protein sequence ID" value="TDZ25154.1"/>
    <property type="molecule type" value="Genomic_DNA"/>
</dbReference>
<gene>
    <name evidence="1" type="ORF">Cob_v001754</name>
</gene>
<comment type="caution">
    <text evidence="1">The sequence shown here is derived from an EMBL/GenBank/DDBJ whole genome shotgun (WGS) entry which is preliminary data.</text>
</comment>
<proteinExistence type="predicted"/>